<proteinExistence type="predicted"/>
<evidence type="ECO:0000256" key="1">
    <source>
        <dbReference type="SAM" id="SignalP"/>
    </source>
</evidence>
<feature type="signal peptide" evidence="1">
    <location>
        <begin position="1"/>
        <end position="19"/>
    </location>
</feature>
<protein>
    <submittedName>
        <fullName evidence="2">Uncharacterized protein</fullName>
    </submittedName>
</protein>
<organism evidence="2 3">
    <name type="scientific">Eumeta variegata</name>
    <name type="common">Bagworm moth</name>
    <name type="synonym">Eumeta japonica</name>
    <dbReference type="NCBI Taxonomy" id="151549"/>
    <lineage>
        <taxon>Eukaryota</taxon>
        <taxon>Metazoa</taxon>
        <taxon>Ecdysozoa</taxon>
        <taxon>Arthropoda</taxon>
        <taxon>Hexapoda</taxon>
        <taxon>Insecta</taxon>
        <taxon>Pterygota</taxon>
        <taxon>Neoptera</taxon>
        <taxon>Endopterygota</taxon>
        <taxon>Lepidoptera</taxon>
        <taxon>Glossata</taxon>
        <taxon>Ditrysia</taxon>
        <taxon>Tineoidea</taxon>
        <taxon>Psychidae</taxon>
        <taxon>Oiketicinae</taxon>
        <taxon>Eumeta</taxon>
    </lineage>
</organism>
<name>A0A4C1WL30_EUMVA</name>
<gene>
    <name evidence="2" type="ORF">EVAR_85413_1</name>
</gene>
<sequence>MHFINALAILPLVFKSSWACRRPSRLRERVGAFATGAARPAGRHEYVIQGQHADSFVYYSIIRSLRDGFNFMAGGHSAPGRARGHRSAAALLLWRWTYFYVRSVRMWGECVRVLIETDPQPARAARIENANLVTHLLAARAGPPRTLRPRHRGGVLLLNPSDEKSAAPLQRRRR</sequence>
<evidence type="ECO:0000313" key="2">
    <source>
        <dbReference type="EMBL" id="GBP51202.1"/>
    </source>
</evidence>
<comment type="caution">
    <text evidence="2">The sequence shown here is derived from an EMBL/GenBank/DDBJ whole genome shotgun (WGS) entry which is preliminary data.</text>
</comment>
<dbReference type="Proteomes" id="UP000299102">
    <property type="component" value="Unassembled WGS sequence"/>
</dbReference>
<evidence type="ECO:0000313" key="3">
    <source>
        <dbReference type="Proteomes" id="UP000299102"/>
    </source>
</evidence>
<keyword evidence="3" id="KW-1185">Reference proteome</keyword>
<reference evidence="2 3" key="1">
    <citation type="journal article" date="2019" name="Commun. Biol.">
        <title>The bagworm genome reveals a unique fibroin gene that provides high tensile strength.</title>
        <authorList>
            <person name="Kono N."/>
            <person name="Nakamura H."/>
            <person name="Ohtoshi R."/>
            <person name="Tomita M."/>
            <person name="Numata K."/>
            <person name="Arakawa K."/>
        </authorList>
    </citation>
    <scope>NUCLEOTIDE SEQUENCE [LARGE SCALE GENOMIC DNA]</scope>
</reference>
<dbReference type="EMBL" id="BGZK01000577">
    <property type="protein sequence ID" value="GBP51202.1"/>
    <property type="molecule type" value="Genomic_DNA"/>
</dbReference>
<feature type="chain" id="PRO_5020037340" evidence="1">
    <location>
        <begin position="20"/>
        <end position="174"/>
    </location>
</feature>
<dbReference type="AlphaFoldDB" id="A0A4C1WL30"/>
<accession>A0A4C1WL30</accession>
<keyword evidence="1" id="KW-0732">Signal</keyword>